<protein>
    <recommendedName>
        <fullName evidence="3">Antitoxin VbhA domain-containing protein</fullName>
    </recommendedName>
</protein>
<organism evidence="1 2">
    <name type="scientific">Methanolapillus millepedarum</name>
    <dbReference type="NCBI Taxonomy" id="3028296"/>
    <lineage>
        <taxon>Archaea</taxon>
        <taxon>Methanobacteriati</taxon>
        <taxon>Methanobacteriota</taxon>
        <taxon>Stenosarchaea group</taxon>
        <taxon>Methanomicrobia</taxon>
        <taxon>Methanosarcinales</taxon>
        <taxon>Methanosarcinaceae</taxon>
        <taxon>Methanolapillus</taxon>
    </lineage>
</organism>
<dbReference type="EMBL" id="CP131060">
    <property type="protein sequence ID" value="WNY24997.1"/>
    <property type="molecule type" value="Genomic_DNA"/>
</dbReference>
<sequence length="59" mass="6810">MDEIKMNQILSNSRKIMEIEGFAISKEQEMQGRKILTGELNINDYIKLCKKKAEGYASE</sequence>
<gene>
    <name evidence="1" type="ORF">MsAc7_05290</name>
</gene>
<proteinExistence type="predicted"/>
<dbReference type="RefSeq" id="WP_338103050.1">
    <property type="nucleotide sequence ID" value="NZ_CP131060.1"/>
</dbReference>
<name>A0AA96ZVM0_9EURY</name>
<reference evidence="1 2" key="1">
    <citation type="submission" date="2023-07" db="EMBL/GenBank/DDBJ databases">
        <title>Closed genoem sequence of Methanosarcinaceae archaeon Ac7.</title>
        <authorList>
            <person name="Poehlein A."/>
            <person name="Protasov E."/>
            <person name="Platt K."/>
            <person name="Reeh H."/>
            <person name="Daniel R."/>
            <person name="Brune A."/>
        </authorList>
    </citation>
    <scope>NUCLEOTIDE SEQUENCE [LARGE SCALE GENOMIC DNA]</scope>
    <source>
        <strain evidence="1 2">Ac7</strain>
    </source>
</reference>
<dbReference type="Proteomes" id="UP001303587">
    <property type="component" value="Chromosome"/>
</dbReference>
<evidence type="ECO:0000313" key="1">
    <source>
        <dbReference type="EMBL" id="WNY24997.1"/>
    </source>
</evidence>
<dbReference type="GeneID" id="89229646"/>
<evidence type="ECO:0000313" key="2">
    <source>
        <dbReference type="Proteomes" id="UP001303587"/>
    </source>
</evidence>
<keyword evidence="2" id="KW-1185">Reference proteome</keyword>
<evidence type="ECO:0008006" key="3">
    <source>
        <dbReference type="Google" id="ProtNLM"/>
    </source>
</evidence>
<accession>A0AA96ZVM0</accession>
<dbReference type="AlphaFoldDB" id="A0AA96ZVM0"/>